<keyword evidence="2" id="KW-1185">Reference proteome</keyword>
<dbReference type="EMBL" id="JBHSIU010000028">
    <property type="protein sequence ID" value="MFC5000791.1"/>
    <property type="molecule type" value="Genomic_DNA"/>
</dbReference>
<dbReference type="Proteomes" id="UP001595912">
    <property type="component" value="Unassembled WGS sequence"/>
</dbReference>
<protein>
    <submittedName>
        <fullName evidence="1">Uncharacterized protein</fullName>
    </submittedName>
</protein>
<gene>
    <name evidence="1" type="ORF">ACFPIJ_23495</name>
</gene>
<evidence type="ECO:0000313" key="2">
    <source>
        <dbReference type="Proteomes" id="UP001595912"/>
    </source>
</evidence>
<organism evidence="1 2">
    <name type="scientific">Dactylosporangium cerinum</name>
    <dbReference type="NCBI Taxonomy" id="1434730"/>
    <lineage>
        <taxon>Bacteria</taxon>
        <taxon>Bacillati</taxon>
        <taxon>Actinomycetota</taxon>
        <taxon>Actinomycetes</taxon>
        <taxon>Micromonosporales</taxon>
        <taxon>Micromonosporaceae</taxon>
        <taxon>Dactylosporangium</taxon>
    </lineage>
</organism>
<dbReference type="RefSeq" id="WP_380117324.1">
    <property type="nucleotide sequence ID" value="NZ_JBHSIU010000028.1"/>
</dbReference>
<accession>A0ABV9VWK8</accession>
<sequence length="56" mass="5929">MIEVAGRLSAQPVHDFDHGGGVVALQAAPSVMPLLRAGDGRWRRIKRGASVDHVIG</sequence>
<name>A0ABV9VWK8_9ACTN</name>
<proteinExistence type="predicted"/>
<comment type="caution">
    <text evidence="1">The sequence shown here is derived from an EMBL/GenBank/DDBJ whole genome shotgun (WGS) entry which is preliminary data.</text>
</comment>
<evidence type="ECO:0000313" key="1">
    <source>
        <dbReference type="EMBL" id="MFC5000791.1"/>
    </source>
</evidence>
<reference evidence="2" key="1">
    <citation type="journal article" date="2019" name="Int. J. Syst. Evol. Microbiol.">
        <title>The Global Catalogue of Microorganisms (GCM) 10K type strain sequencing project: providing services to taxonomists for standard genome sequencing and annotation.</title>
        <authorList>
            <consortium name="The Broad Institute Genomics Platform"/>
            <consortium name="The Broad Institute Genome Sequencing Center for Infectious Disease"/>
            <person name="Wu L."/>
            <person name="Ma J."/>
        </authorList>
    </citation>
    <scope>NUCLEOTIDE SEQUENCE [LARGE SCALE GENOMIC DNA]</scope>
    <source>
        <strain evidence="2">CGMCC 4.7152</strain>
    </source>
</reference>